<evidence type="ECO:0000313" key="2">
    <source>
        <dbReference type="Proteomes" id="UP000321892"/>
    </source>
</evidence>
<accession>A0A510JL91</accession>
<dbReference type="Proteomes" id="UP000321892">
    <property type="component" value="Chromosome"/>
</dbReference>
<sequence>MENTIYLNEYEFLFEREIMDFYNMKSYLTSYTSNIHLENLDRNDDNLEKDYEFFKLIEKDIEIITNGKKVNELEKISFDIFSMLEIYLDKKSYFCKILNTDELKRKASMIETFYMQQNQDNRYTKILQNIEKYKIVIQDEQLLFNSINDNKFIKCLFCSPYYRNFEFSIKEKGFYIVDFLEDVAIPVKVFEKIKENYVEIYGKIDTARISNSYFKEKLSKFFKKEIKDYTFSYNLKIYYENKKIKNVYEKTILKMDNDLELTEKVEVKGKKRE</sequence>
<reference evidence="1 2" key="1">
    <citation type="submission" date="2019-07" db="EMBL/GenBank/DDBJ databases">
        <title>Complete Genome Sequence of Leptotrichia hofstadii Strain JCM16775.</title>
        <authorList>
            <person name="Watanabe S."/>
            <person name="Cui L."/>
        </authorList>
    </citation>
    <scope>NUCLEOTIDE SEQUENCE [LARGE SCALE GENOMIC DNA]</scope>
    <source>
        <strain evidence="1 2">JCM16775</strain>
    </source>
</reference>
<proteinExistence type="predicted"/>
<gene>
    <name evidence="1" type="ORF">JCM16775_1776</name>
</gene>
<dbReference type="KEGG" id="lhf:JCM16775_1776"/>
<dbReference type="RefSeq" id="WP_146967905.1">
    <property type="nucleotide sequence ID" value="NZ_AP019823.1"/>
</dbReference>
<dbReference type="OrthoDB" id="81849at2"/>
<name>A0A510JL91_9FUSO</name>
<organism evidence="1 2">
    <name type="scientific">Leptotrichia hofstadii</name>
    <dbReference type="NCBI Taxonomy" id="157688"/>
    <lineage>
        <taxon>Bacteria</taxon>
        <taxon>Fusobacteriati</taxon>
        <taxon>Fusobacteriota</taxon>
        <taxon>Fusobacteriia</taxon>
        <taxon>Fusobacteriales</taxon>
        <taxon>Leptotrichiaceae</taxon>
        <taxon>Leptotrichia</taxon>
    </lineage>
</organism>
<protein>
    <submittedName>
        <fullName evidence="1">Uncharacterized protein</fullName>
    </submittedName>
</protein>
<dbReference type="AlphaFoldDB" id="A0A510JL91"/>
<dbReference type="EMBL" id="AP019823">
    <property type="protein sequence ID" value="BBM39065.1"/>
    <property type="molecule type" value="Genomic_DNA"/>
</dbReference>
<evidence type="ECO:0000313" key="1">
    <source>
        <dbReference type="EMBL" id="BBM39065.1"/>
    </source>
</evidence>
<keyword evidence="2" id="KW-1185">Reference proteome</keyword>